<protein>
    <submittedName>
        <fullName evidence="1">Uncharacterized protein</fullName>
    </submittedName>
</protein>
<dbReference type="EMBL" id="QGKV02001556">
    <property type="protein sequence ID" value="KAF3520039.1"/>
    <property type="molecule type" value="Genomic_DNA"/>
</dbReference>
<organism evidence="1 2">
    <name type="scientific">Brassica cretica</name>
    <name type="common">Mustard</name>
    <dbReference type="NCBI Taxonomy" id="69181"/>
    <lineage>
        <taxon>Eukaryota</taxon>
        <taxon>Viridiplantae</taxon>
        <taxon>Streptophyta</taxon>
        <taxon>Embryophyta</taxon>
        <taxon>Tracheophyta</taxon>
        <taxon>Spermatophyta</taxon>
        <taxon>Magnoliopsida</taxon>
        <taxon>eudicotyledons</taxon>
        <taxon>Gunneridae</taxon>
        <taxon>Pentapetalae</taxon>
        <taxon>rosids</taxon>
        <taxon>malvids</taxon>
        <taxon>Brassicales</taxon>
        <taxon>Brassicaceae</taxon>
        <taxon>Brassiceae</taxon>
        <taxon>Brassica</taxon>
    </lineage>
</organism>
<comment type="caution">
    <text evidence="1">The sequence shown here is derived from an EMBL/GenBank/DDBJ whole genome shotgun (WGS) entry which is preliminary data.</text>
</comment>
<gene>
    <name evidence="1" type="ORF">DY000_02061359</name>
</gene>
<accession>A0ABQ7B1Q2</accession>
<sequence length="78" mass="8937">MGYSSTNIHFDNDGHYSKSGDVFEWIPSDGRLHAIAFKTSSLEEKHLFVVEEEDMQEDDHRSVYVEVEYELHSIGSGT</sequence>
<reference evidence="1 2" key="1">
    <citation type="journal article" date="2020" name="BMC Genomics">
        <title>Intraspecific diversification of the crop wild relative Brassica cretica Lam. using demographic model selection.</title>
        <authorList>
            <person name="Kioukis A."/>
            <person name="Michalopoulou V.A."/>
            <person name="Briers L."/>
            <person name="Pirintsos S."/>
            <person name="Studholme D.J."/>
            <person name="Pavlidis P."/>
            <person name="Sarris P.F."/>
        </authorList>
    </citation>
    <scope>NUCLEOTIDE SEQUENCE [LARGE SCALE GENOMIC DNA]</scope>
    <source>
        <strain evidence="2">cv. PFS-1207/04</strain>
    </source>
</reference>
<proteinExistence type="predicted"/>
<evidence type="ECO:0000313" key="1">
    <source>
        <dbReference type="EMBL" id="KAF3520039.1"/>
    </source>
</evidence>
<keyword evidence="2" id="KW-1185">Reference proteome</keyword>
<dbReference type="Proteomes" id="UP000266723">
    <property type="component" value="Unassembled WGS sequence"/>
</dbReference>
<evidence type="ECO:0000313" key="2">
    <source>
        <dbReference type="Proteomes" id="UP000266723"/>
    </source>
</evidence>
<name>A0ABQ7B1Q2_BRACR</name>